<dbReference type="Gene3D" id="3.30.40.10">
    <property type="entry name" value="Zinc/RING finger domain, C3HC4 (zinc finger)"/>
    <property type="match status" value="1"/>
</dbReference>
<dbReference type="InterPro" id="IPR033467">
    <property type="entry name" value="Tesmin/TSO1-like_CXC"/>
</dbReference>
<comment type="similarity">
    <text evidence="15 19">Belongs to the MSL2 family.</text>
</comment>
<dbReference type="AlphaFoldDB" id="A0A8C6PDU1"/>
<keyword evidence="9" id="KW-0227">DNA damage</keyword>
<evidence type="ECO:0000256" key="12">
    <source>
        <dbReference type="ARBA" id="ARBA00022833"/>
    </source>
</evidence>
<keyword evidence="8" id="KW-0479">Metal-binding</keyword>
<dbReference type="InterPro" id="IPR013083">
    <property type="entry name" value="Znf_RING/FYVE/PHD"/>
</dbReference>
<evidence type="ECO:0000256" key="11">
    <source>
        <dbReference type="ARBA" id="ARBA00022786"/>
    </source>
</evidence>
<evidence type="ECO:0000256" key="14">
    <source>
        <dbReference type="ARBA" id="ARBA00023242"/>
    </source>
</evidence>
<evidence type="ECO:0000256" key="4">
    <source>
        <dbReference type="ARBA" id="ARBA00004906"/>
    </source>
</evidence>
<dbReference type="EC" id="2.3.2.27" evidence="5"/>
<reference evidence="23" key="2">
    <citation type="submission" date="2025-08" db="UniProtKB">
        <authorList>
            <consortium name="Ensembl"/>
        </authorList>
    </citation>
    <scope>IDENTIFICATION</scope>
</reference>
<dbReference type="GO" id="GO:0061630">
    <property type="term" value="F:ubiquitin protein ligase activity"/>
    <property type="evidence" value="ECO:0007669"/>
    <property type="project" value="UniProtKB-EC"/>
</dbReference>
<keyword evidence="14 19" id="KW-0539">Nucleus</keyword>
<evidence type="ECO:0000313" key="24">
    <source>
        <dbReference type="Proteomes" id="UP000694548"/>
    </source>
</evidence>
<dbReference type="CDD" id="cd16522">
    <property type="entry name" value="RING-HC_MSL2"/>
    <property type="match status" value="1"/>
</dbReference>
<sequence>MNPVNATSLYVSVSRSVLQCDPRDPRDLAELCKLLPFFRQSLSCLVCGDLLQDPIAPTNSSCQHYVCRGCKGQRMQLKPSCSWCKDYTRFQENKQLSLLVHCYRKLCLYITQSPLAPHIASAAGDSPDLQAILSEGLTLAESSGGAGLCDISTFGDDLKHGGGPLLLSVEEVLRTLETDTDPDTSPEPTPLPDYHPSGPQSNLNGRHHLLDPPRLLQPHSQLPPQSPIVTPRVPLRSHRKRSRSESDSEKVQPLPISSILQEPAVSAISTHHHPNPATATKHEHRFSAVTPHPHLAPVPNGGPPKAGKTMLVSSKTLKKTMEHHGANKKPYTKARQGAPKPRTQPRDRVPPHPHAHPLTHPPSPSKPLYKKPVEKKGCKCGRATQNPSVLTCRGQRCPCYSNRKACLDCICRGCQNSYMANGEKKLEAFAVPEKALEQTRLTLGINLTSITTAALRSPASSSPGSTLLNVTTATGAPVSAAFLSGTGHDNRAFEDSLEMRFDC</sequence>
<comment type="pathway">
    <text evidence="4">Protein modification; protein ubiquitination.</text>
</comment>
<keyword evidence="24" id="KW-1185">Reference proteome</keyword>
<evidence type="ECO:0000256" key="7">
    <source>
        <dbReference type="ARBA" id="ARBA00022679"/>
    </source>
</evidence>
<comment type="subcellular location">
    <subcellularLocation>
        <location evidence="3">Chromosome</location>
    </subcellularLocation>
    <subcellularLocation>
        <location evidence="2">Nucleus</location>
    </subcellularLocation>
</comment>
<name>A0A8C6PDU1_NOTFU</name>
<evidence type="ECO:0000256" key="13">
    <source>
        <dbReference type="ARBA" id="ARBA00022853"/>
    </source>
</evidence>
<dbReference type="FunFam" id="3.30.40.10:FF:000174">
    <property type="entry name" value="E3 ubiquitin-protein ligase MSL2"/>
    <property type="match status" value="1"/>
</dbReference>
<evidence type="ECO:0000256" key="1">
    <source>
        <dbReference type="ARBA" id="ARBA00000900"/>
    </source>
</evidence>
<evidence type="ECO:0000256" key="2">
    <source>
        <dbReference type="ARBA" id="ARBA00004123"/>
    </source>
</evidence>
<dbReference type="SMART" id="SM01114">
    <property type="entry name" value="CXC"/>
    <property type="match status" value="1"/>
</dbReference>
<feature type="region of interest" description="Disordered" evidence="20">
    <location>
        <begin position="290"/>
        <end position="309"/>
    </location>
</feature>
<feature type="compositionally biased region" description="Low complexity" evidence="20">
    <location>
        <begin position="212"/>
        <end position="223"/>
    </location>
</feature>
<evidence type="ECO:0000259" key="21">
    <source>
        <dbReference type="PROSITE" id="PS50089"/>
    </source>
</evidence>
<dbReference type="PANTHER" id="PTHR16048">
    <property type="entry name" value="MSL2-RELATED"/>
    <property type="match status" value="1"/>
</dbReference>
<evidence type="ECO:0000256" key="10">
    <source>
        <dbReference type="ARBA" id="ARBA00022771"/>
    </source>
</evidence>
<evidence type="ECO:0000256" key="19">
    <source>
        <dbReference type="PROSITE-ProRule" id="PRU01396"/>
    </source>
</evidence>
<dbReference type="Proteomes" id="UP000694548">
    <property type="component" value="Chromosome sgr08"/>
</dbReference>
<proteinExistence type="inferred from homology"/>
<evidence type="ECO:0000256" key="5">
    <source>
        <dbReference type="ARBA" id="ARBA00012483"/>
    </source>
</evidence>
<dbReference type="Pfam" id="PF16682">
    <property type="entry name" value="MSL2-CXC"/>
    <property type="match status" value="1"/>
</dbReference>
<dbReference type="InterPro" id="IPR001841">
    <property type="entry name" value="Znf_RING"/>
</dbReference>
<dbReference type="CDD" id="cd13122">
    <property type="entry name" value="MSL2_CXC"/>
    <property type="match status" value="1"/>
</dbReference>
<evidence type="ECO:0000256" key="8">
    <source>
        <dbReference type="ARBA" id="ARBA00022723"/>
    </source>
</evidence>
<dbReference type="GeneTree" id="ENSGT00390000016814"/>
<evidence type="ECO:0000256" key="18">
    <source>
        <dbReference type="PROSITE-ProRule" id="PRU00175"/>
    </source>
</evidence>
<dbReference type="InterPro" id="IPR032049">
    <property type="entry name" value="Msl2-CXC"/>
</dbReference>
<evidence type="ECO:0000256" key="6">
    <source>
        <dbReference type="ARBA" id="ARBA00022454"/>
    </source>
</evidence>
<dbReference type="PANTHER" id="PTHR16048:SF3">
    <property type="entry name" value="E3 UBIQUITIN-PROTEIN LIGASE MSL2"/>
    <property type="match status" value="1"/>
</dbReference>
<keyword evidence="11" id="KW-0833">Ubl conjugation pathway</keyword>
<evidence type="ECO:0000256" key="17">
    <source>
        <dbReference type="ARBA" id="ARBA00077415"/>
    </source>
</evidence>
<feature type="domain" description="CXC MSL2-type" evidence="22">
    <location>
        <begin position="373"/>
        <end position="424"/>
    </location>
</feature>
<accession>A0A8C6PDU1</accession>
<keyword evidence="12" id="KW-0862">Zinc</keyword>
<organism evidence="23 24">
    <name type="scientific">Nothobranchius furzeri</name>
    <name type="common">Turquoise killifish</name>
    <dbReference type="NCBI Taxonomy" id="105023"/>
    <lineage>
        <taxon>Eukaryota</taxon>
        <taxon>Metazoa</taxon>
        <taxon>Chordata</taxon>
        <taxon>Craniata</taxon>
        <taxon>Vertebrata</taxon>
        <taxon>Euteleostomi</taxon>
        <taxon>Actinopterygii</taxon>
        <taxon>Neopterygii</taxon>
        <taxon>Teleostei</taxon>
        <taxon>Neoteleostei</taxon>
        <taxon>Acanthomorphata</taxon>
        <taxon>Ovalentaria</taxon>
        <taxon>Atherinomorphae</taxon>
        <taxon>Cyprinodontiformes</taxon>
        <taxon>Nothobranchiidae</taxon>
        <taxon>Nothobranchius</taxon>
    </lineage>
</organism>
<feature type="region of interest" description="Disordered" evidence="20">
    <location>
        <begin position="178"/>
        <end position="256"/>
    </location>
</feature>
<evidence type="ECO:0000256" key="16">
    <source>
        <dbReference type="ARBA" id="ARBA00069328"/>
    </source>
</evidence>
<dbReference type="InterPro" id="IPR037922">
    <property type="entry name" value="MSL2"/>
</dbReference>
<dbReference type="InterPro" id="IPR032043">
    <property type="entry name" value="Msl2_Znf-RING"/>
</dbReference>
<protein>
    <recommendedName>
        <fullName evidence="16">E3 ubiquitin-protein ligase MSL2</fullName>
        <ecNumber evidence="5">2.3.2.27</ecNumber>
    </recommendedName>
    <alternativeName>
        <fullName evidence="17">Male-specific lethal-2 homolog</fullName>
    </alternativeName>
</protein>
<feature type="domain" description="RING-type" evidence="21">
    <location>
        <begin position="44"/>
        <end position="85"/>
    </location>
</feature>
<keyword evidence="6 19" id="KW-0158">Chromosome</keyword>
<keyword evidence="13" id="KW-0156">Chromatin regulator</keyword>
<dbReference type="Pfam" id="PF16685">
    <property type="entry name" value="zf-RING_10"/>
    <property type="match status" value="1"/>
</dbReference>
<keyword evidence="10 18" id="KW-0863">Zinc-finger</keyword>
<evidence type="ECO:0000256" key="20">
    <source>
        <dbReference type="SAM" id="MobiDB-lite"/>
    </source>
</evidence>
<evidence type="ECO:0000313" key="23">
    <source>
        <dbReference type="Ensembl" id="ENSNFUP00015041707.1"/>
    </source>
</evidence>
<reference evidence="23" key="1">
    <citation type="submission" date="2014-08" db="EMBL/GenBank/DDBJ databases">
        <authorList>
            <person name="Senf B."/>
            <person name="Petzold A."/>
            <person name="Downie B.R."/>
            <person name="Koch P."/>
            <person name="Platzer M."/>
        </authorList>
    </citation>
    <scope>NUCLEOTIDE SEQUENCE [LARGE SCALE GENOMIC DNA]</scope>
    <source>
        <strain evidence="23">GRZ</strain>
    </source>
</reference>
<feature type="region of interest" description="Disordered" evidence="20">
    <location>
        <begin position="320"/>
        <end position="370"/>
    </location>
</feature>
<dbReference type="GO" id="GO:0005634">
    <property type="term" value="C:nucleus"/>
    <property type="evidence" value="ECO:0007669"/>
    <property type="project" value="UniProtKB-SubCell"/>
</dbReference>
<dbReference type="GO" id="GO:0006974">
    <property type="term" value="P:DNA damage response"/>
    <property type="evidence" value="ECO:0007669"/>
    <property type="project" value="UniProtKB-KW"/>
</dbReference>
<dbReference type="GO" id="GO:0016567">
    <property type="term" value="P:protein ubiquitination"/>
    <property type="evidence" value="ECO:0007669"/>
    <property type="project" value="TreeGrafter"/>
</dbReference>
<evidence type="ECO:0000259" key="22">
    <source>
        <dbReference type="PROSITE" id="PS52051"/>
    </source>
</evidence>
<reference evidence="23" key="3">
    <citation type="submission" date="2025-09" db="UniProtKB">
        <authorList>
            <consortium name="Ensembl"/>
        </authorList>
    </citation>
    <scope>IDENTIFICATION</scope>
</reference>
<gene>
    <name evidence="23" type="primary">MSL2</name>
    <name evidence="23" type="synonym">msl2b</name>
</gene>
<dbReference type="PROSITE" id="PS52051">
    <property type="entry name" value="CXC_MSL2"/>
    <property type="match status" value="1"/>
</dbReference>
<evidence type="ECO:0000256" key="15">
    <source>
        <dbReference type="ARBA" id="ARBA00061593"/>
    </source>
</evidence>
<dbReference type="GO" id="GO:0008270">
    <property type="term" value="F:zinc ion binding"/>
    <property type="evidence" value="ECO:0007669"/>
    <property type="project" value="UniProtKB-KW"/>
</dbReference>
<evidence type="ECO:0000256" key="9">
    <source>
        <dbReference type="ARBA" id="ARBA00022763"/>
    </source>
</evidence>
<dbReference type="SUPFAM" id="SSF57850">
    <property type="entry name" value="RING/U-box"/>
    <property type="match status" value="1"/>
</dbReference>
<dbReference type="GO" id="GO:0006325">
    <property type="term" value="P:chromatin organization"/>
    <property type="evidence" value="ECO:0007669"/>
    <property type="project" value="UniProtKB-KW"/>
</dbReference>
<comment type="catalytic activity">
    <reaction evidence="1">
        <text>S-ubiquitinyl-[E2 ubiquitin-conjugating enzyme]-L-cysteine + [acceptor protein]-L-lysine = [E2 ubiquitin-conjugating enzyme]-L-cysteine + N(6)-ubiquitinyl-[acceptor protein]-L-lysine.</text>
        <dbReference type="EC" id="2.3.2.27"/>
    </reaction>
</comment>
<keyword evidence="7" id="KW-0808">Transferase</keyword>
<dbReference type="PROSITE" id="PS50089">
    <property type="entry name" value="ZF_RING_2"/>
    <property type="match status" value="1"/>
</dbReference>
<dbReference type="GO" id="GO:0072487">
    <property type="term" value="C:MSL complex"/>
    <property type="evidence" value="ECO:0007669"/>
    <property type="project" value="UniProtKB-UniRule"/>
</dbReference>
<dbReference type="Ensembl" id="ENSNFUT00015043536.1">
    <property type="protein sequence ID" value="ENSNFUP00015041707.1"/>
    <property type="gene ID" value="ENSNFUG00015020008.1"/>
</dbReference>
<evidence type="ECO:0000256" key="3">
    <source>
        <dbReference type="ARBA" id="ARBA00004286"/>
    </source>
</evidence>